<accession>A0ABT8NBD6</accession>
<gene>
    <name evidence="2" type="ORF">QWY13_06595</name>
</gene>
<dbReference type="PANTHER" id="PTHR33744:SF1">
    <property type="entry name" value="DNA-BINDING TRANSCRIPTIONAL ACTIVATOR ADER"/>
    <property type="match status" value="1"/>
</dbReference>
<evidence type="ECO:0000313" key="3">
    <source>
        <dbReference type="Proteomes" id="UP001172142"/>
    </source>
</evidence>
<dbReference type="Gene3D" id="1.10.10.2840">
    <property type="entry name" value="PucR C-terminal helix-turn-helix domain"/>
    <property type="match status" value="1"/>
</dbReference>
<dbReference type="InterPro" id="IPR024096">
    <property type="entry name" value="NO_sig/Golgi_transp_ligand-bd"/>
</dbReference>
<name>A0ABT8NBD6_9BACL</name>
<protein>
    <submittedName>
        <fullName evidence="2">XylR N-terminal domain-containing protein</fullName>
    </submittedName>
</protein>
<organism evidence="2 3">
    <name type="scientific">Planococcus shenhongbingii</name>
    <dbReference type="NCBI Taxonomy" id="3058398"/>
    <lineage>
        <taxon>Bacteria</taxon>
        <taxon>Bacillati</taxon>
        <taxon>Bacillota</taxon>
        <taxon>Bacilli</taxon>
        <taxon>Bacillales</taxon>
        <taxon>Caryophanaceae</taxon>
        <taxon>Planococcus</taxon>
    </lineage>
</organism>
<dbReference type="InterPro" id="IPR042070">
    <property type="entry name" value="PucR_C-HTH_sf"/>
</dbReference>
<proteinExistence type="predicted"/>
<keyword evidence="3" id="KW-1185">Reference proteome</keyword>
<dbReference type="InterPro" id="IPR051448">
    <property type="entry name" value="CdaR-like_regulators"/>
</dbReference>
<sequence>MENLKMEKQSGLIITTSLINLLRKTLFENLGQKKAGKFLLRFGKDLGLETGKALLETGKNRIEALQLAELLHIDTGHISQLTKYGVVQKPEEDMIFKNFSGMWHGSFEVESHLQDFGKANECSCYIISGFISGVLTVVLEEDIFVKELTCRSKGDEHCTYNVNTRKYWESNGEVLDIYEDDKFIEELEMTYDKLLKKTMQLNEVNNFHSKITDTIAQKNDLSKLLETAYTILKIPIFIVNLNGEVIENIGHENISTIEWAKVIKSNKHTKVHLQKSYKLHMAPIYVDQETFAYCCFVYPKDNELTQNDLVYLERLAVASSVCFLYEKISFETTERFKINFLERMIYNHFKDNGEMYLHANYIEPKISPAFCTLAIDIKENSNVPIDAYQIILNLSRELKKYQLTGMLSKKDRYIVLFLYNLEPQREYTDSVKRLLKNALQNFNYKVGISNEFIELHDFKVSLAEAEKAMNFPTKDEFVYYSELGIYSSLLENLKPETLRQVAKQELKSLLDPDEKSRTLLYTLYIYLKNNQKLEKTMMDLSLSIGGTKYRLQKIEDIIGKKLKDATTFAFLLIIIETLLLSKEISFD</sequence>
<comment type="caution">
    <text evidence="2">The sequence shown here is derived from an EMBL/GenBank/DDBJ whole genome shotgun (WGS) entry which is preliminary data.</text>
</comment>
<dbReference type="RefSeq" id="WP_301855686.1">
    <property type="nucleotide sequence ID" value="NZ_JAUJWU010000001.1"/>
</dbReference>
<dbReference type="PANTHER" id="PTHR33744">
    <property type="entry name" value="CARBOHYDRATE DIACID REGULATOR"/>
    <property type="match status" value="1"/>
</dbReference>
<dbReference type="Gene3D" id="3.30.1380.20">
    <property type="entry name" value="Trafficking protein particle complex subunit 3"/>
    <property type="match status" value="1"/>
</dbReference>
<evidence type="ECO:0000313" key="2">
    <source>
        <dbReference type="EMBL" id="MDN7245166.1"/>
    </source>
</evidence>
<dbReference type="Pfam" id="PF02830">
    <property type="entry name" value="V4R"/>
    <property type="match status" value="1"/>
</dbReference>
<feature type="domain" description="4-vinyl reductase 4VR" evidence="1">
    <location>
        <begin position="102"/>
        <end position="164"/>
    </location>
</feature>
<dbReference type="Proteomes" id="UP001172142">
    <property type="component" value="Unassembled WGS sequence"/>
</dbReference>
<dbReference type="InterPro" id="IPR004096">
    <property type="entry name" value="V4R"/>
</dbReference>
<reference evidence="2 3" key="1">
    <citation type="submission" date="2023-07" db="EMBL/GenBank/DDBJ databases">
        <title>Novel species in genus Planococcus.</title>
        <authorList>
            <person name="Ning S."/>
        </authorList>
    </citation>
    <scope>NUCLEOTIDE SEQUENCE [LARGE SCALE GENOMIC DNA]</scope>
    <source>
        <strain evidence="2 3">N017</strain>
    </source>
</reference>
<dbReference type="SMART" id="SM00989">
    <property type="entry name" value="V4R"/>
    <property type="match status" value="1"/>
</dbReference>
<dbReference type="EMBL" id="JAUJWU010000001">
    <property type="protein sequence ID" value="MDN7245166.1"/>
    <property type="molecule type" value="Genomic_DNA"/>
</dbReference>
<dbReference type="SUPFAM" id="SSF111126">
    <property type="entry name" value="Ligand-binding domain in the NO signalling and Golgi transport"/>
    <property type="match status" value="1"/>
</dbReference>
<evidence type="ECO:0000259" key="1">
    <source>
        <dbReference type="SMART" id="SM00989"/>
    </source>
</evidence>